<accession>A0ABN7VL35</accession>
<protein>
    <submittedName>
        <fullName evidence="1">20093_t:CDS:1</fullName>
    </submittedName>
</protein>
<proteinExistence type="predicted"/>
<organism evidence="1 2">
    <name type="scientific">Gigaspora margarita</name>
    <dbReference type="NCBI Taxonomy" id="4874"/>
    <lineage>
        <taxon>Eukaryota</taxon>
        <taxon>Fungi</taxon>
        <taxon>Fungi incertae sedis</taxon>
        <taxon>Mucoromycota</taxon>
        <taxon>Glomeromycotina</taxon>
        <taxon>Glomeromycetes</taxon>
        <taxon>Diversisporales</taxon>
        <taxon>Gigasporaceae</taxon>
        <taxon>Gigaspora</taxon>
    </lineage>
</organism>
<comment type="caution">
    <text evidence="1">The sequence shown here is derived from an EMBL/GenBank/DDBJ whole genome shotgun (WGS) entry which is preliminary data.</text>
</comment>
<keyword evidence="2" id="KW-1185">Reference proteome</keyword>
<gene>
    <name evidence="1" type="ORF">GMARGA_LOCUS20058</name>
</gene>
<evidence type="ECO:0000313" key="1">
    <source>
        <dbReference type="EMBL" id="CAG8783462.1"/>
    </source>
</evidence>
<evidence type="ECO:0000313" key="2">
    <source>
        <dbReference type="Proteomes" id="UP000789901"/>
    </source>
</evidence>
<dbReference type="Proteomes" id="UP000789901">
    <property type="component" value="Unassembled WGS sequence"/>
</dbReference>
<name>A0ABN7VL35_GIGMA</name>
<dbReference type="EMBL" id="CAJVQB010017264">
    <property type="protein sequence ID" value="CAG8783462.1"/>
    <property type="molecule type" value="Genomic_DNA"/>
</dbReference>
<sequence length="72" mass="8725">RKGIIVYEKLLQALDQDEQIKSLVYAYYLEEAASRIYRLFEQQGVEQLYCTNWTTLEKIYYLPQSEFEQLLH</sequence>
<reference evidence="1 2" key="1">
    <citation type="submission" date="2021-06" db="EMBL/GenBank/DDBJ databases">
        <authorList>
            <person name="Kallberg Y."/>
            <person name="Tangrot J."/>
            <person name="Rosling A."/>
        </authorList>
    </citation>
    <scope>NUCLEOTIDE SEQUENCE [LARGE SCALE GENOMIC DNA]</scope>
    <source>
        <strain evidence="1 2">120-4 pot B 10/14</strain>
    </source>
</reference>
<feature type="non-terminal residue" evidence="1">
    <location>
        <position position="1"/>
    </location>
</feature>